<feature type="domain" description="DUF7025" evidence="2">
    <location>
        <begin position="216"/>
        <end position="312"/>
    </location>
</feature>
<organism evidence="3 4">
    <name type="scientific">Apiospora hydei</name>
    <dbReference type="NCBI Taxonomy" id="1337664"/>
    <lineage>
        <taxon>Eukaryota</taxon>
        <taxon>Fungi</taxon>
        <taxon>Dikarya</taxon>
        <taxon>Ascomycota</taxon>
        <taxon>Pezizomycotina</taxon>
        <taxon>Sordariomycetes</taxon>
        <taxon>Xylariomycetidae</taxon>
        <taxon>Amphisphaeriales</taxon>
        <taxon>Apiosporaceae</taxon>
        <taxon>Apiospora</taxon>
    </lineage>
</organism>
<dbReference type="EMBL" id="JAQQWN010000010">
    <property type="protein sequence ID" value="KAK8062666.1"/>
    <property type="molecule type" value="Genomic_DNA"/>
</dbReference>
<dbReference type="PANTHER" id="PTHR46411">
    <property type="entry name" value="FAMILY ATPASE, PUTATIVE-RELATED"/>
    <property type="match status" value="1"/>
</dbReference>
<evidence type="ECO:0000259" key="2">
    <source>
        <dbReference type="Pfam" id="PF22942"/>
    </source>
</evidence>
<accession>A0ABR1UUR2</accession>
<sequence>MPKNDEAGDPVTQDVPGSSGASKEDPEHSSPPLETPKEPWFSEVARNFGIGDSVMPVVQDDDAEINIAPKGMKPKPMFLYEGPLRCPCCPNWVKEYPNDVKEVVETTNVVQQHAVVIRKKKAHKKNPHKPLEIHSIVIYSSLIREALKQHVFDGYAGVNLEVEDLVFEAPFREFFHRWEKLNDCITNGEDPRTVAHLNVLHEILQPEVEEQLNLSKSLVKKGLITFDLLWSLFKPGECIYAPATQGWPERLMLLETAKYDEDWQKKPFYRLNYKFIEWDGRRLGFNKELRRIYGFEGPERITELPVYPLSYHGTIDAVKDRCYQRGRRFEQLAGLHYVAYRGTAYRRLQFMMVLDHDSETLLDERVMIDAKSYYREGSDKL</sequence>
<dbReference type="Pfam" id="PF22942">
    <property type="entry name" value="DUF7025"/>
    <property type="match status" value="1"/>
</dbReference>
<dbReference type="Proteomes" id="UP001433268">
    <property type="component" value="Unassembled WGS sequence"/>
</dbReference>
<evidence type="ECO:0000313" key="4">
    <source>
        <dbReference type="Proteomes" id="UP001433268"/>
    </source>
</evidence>
<dbReference type="InterPro" id="IPR054289">
    <property type="entry name" value="DUF7025"/>
</dbReference>
<dbReference type="PANTHER" id="PTHR46411:SF3">
    <property type="entry name" value="AAA+ ATPASE DOMAIN-CONTAINING PROTEIN"/>
    <property type="match status" value="1"/>
</dbReference>
<gene>
    <name evidence="3" type="ORF">PG997_014763</name>
</gene>
<name>A0ABR1UUR2_9PEZI</name>
<proteinExistence type="predicted"/>
<evidence type="ECO:0000256" key="1">
    <source>
        <dbReference type="SAM" id="MobiDB-lite"/>
    </source>
</evidence>
<reference evidence="3 4" key="1">
    <citation type="submission" date="2023-01" db="EMBL/GenBank/DDBJ databases">
        <title>Analysis of 21 Apiospora genomes using comparative genomics revels a genus with tremendous synthesis potential of carbohydrate active enzymes and secondary metabolites.</title>
        <authorList>
            <person name="Sorensen T."/>
        </authorList>
    </citation>
    <scope>NUCLEOTIDE SEQUENCE [LARGE SCALE GENOMIC DNA]</scope>
    <source>
        <strain evidence="3 4">CBS 114990</strain>
    </source>
</reference>
<evidence type="ECO:0000313" key="3">
    <source>
        <dbReference type="EMBL" id="KAK8062666.1"/>
    </source>
</evidence>
<comment type="caution">
    <text evidence="3">The sequence shown here is derived from an EMBL/GenBank/DDBJ whole genome shotgun (WGS) entry which is preliminary data.</text>
</comment>
<dbReference type="GeneID" id="92052137"/>
<keyword evidence="4" id="KW-1185">Reference proteome</keyword>
<feature type="region of interest" description="Disordered" evidence="1">
    <location>
        <begin position="1"/>
        <end position="39"/>
    </location>
</feature>
<dbReference type="RefSeq" id="XP_066661265.1">
    <property type="nucleotide sequence ID" value="XM_066819077.1"/>
</dbReference>
<protein>
    <recommendedName>
        <fullName evidence="2">DUF7025 domain-containing protein</fullName>
    </recommendedName>
</protein>